<dbReference type="InterPro" id="IPR050350">
    <property type="entry name" value="Compl-Cell_Adhes-Reg"/>
</dbReference>
<dbReference type="InterPro" id="IPR002889">
    <property type="entry name" value="WSC_carb-bd"/>
</dbReference>
<dbReference type="SMART" id="SM00321">
    <property type="entry name" value="WSC"/>
    <property type="match status" value="1"/>
</dbReference>
<comment type="caution">
    <text evidence="10">The sequence shown here is derived from an EMBL/GenBank/DDBJ whole genome shotgun (WGS) entry which is preliminary data.</text>
</comment>
<feature type="compositionally biased region" description="Basic and acidic residues" evidence="6">
    <location>
        <begin position="554"/>
        <end position="564"/>
    </location>
</feature>
<name>A0A9Q1H2W4_HOLLE</name>
<feature type="region of interest" description="Disordered" evidence="6">
    <location>
        <begin position="434"/>
        <end position="454"/>
    </location>
</feature>
<dbReference type="Gene3D" id="2.10.70.10">
    <property type="entry name" value="Complement Module, domain 1"/>
    <property type="match status" value="2"/>
</dbReference>
<evidence type="ECO:0000256" key="7">
    <source>
        <dbReference type="SAM" id="Phobius"/>
    </source>
</evidence>
<evidence type="ECO:0000256" key="2">
    <source>
        <dbReference type="ARBA" id="ARBA00022737"/>
    </source>
</evidence>
<dbReference type="EMBL" id="JAIZAY010000011">
    <property type="protein sequence ID" value="KAJ8033237.1"/>
    <property type="molecule type" value="Genomic_DNA"/>
</dbReference>
<dbReference type="Proteomes" id="UP001152320">
    <property type="component" value="Chromosome 11"/>
</dbReference>
<evidence type="ECO:0000259" key="8">
    <source>
        <dbReference type="PROSITE" id="PS50923"/>
    </source>
</evidence>
<dbReference type="Pfam" id="PF00084">
    <property type="entry name" value="Sushi"/>
    <property type="match status" value="3"/>
</dbReference>
<feature type="domain" description="WSC" evidence="9">
    <location>
        <begin position="34"/>
        <end position="153"/>
    </location>
</feature>
<feature type="disulfide bond" evidence="5">
    <location>
        <begin position="190"/>
        <end position="217"/>
    </location>
</feature>
<dbReference type="CDD" id="cd00033">
    <property type="entry name" value="CCP"/>
    <property type="match status" value="2"/>
</dbReference>
<evidence type="ECO:0000313" key="11">
    <source>
        <dbReference type="Proteomes" id="UP001152320"/>
    </source>
</evidence>
<evidence type="ECO:0000259" key="9">
    <source>
        <dbReference type="PROSITE" id="PS51212"/>
    </source>
</evidence>
<evidence type="ECO:0000256" key="5">
    <source>
        <dbReference type="PROSITE-ProRule" id="PRU00302"/>
    </source>
</evidence>
<feature type="region of interest" description="Disordered" evidence="6">
    <location>
        <begin position="507"/>
        <end position="627"/>
    </location>
</feature>
<feature type="domain" description="Sushi" evidence="8">
    <location>
        <begin position="154"/>
        <end position="219"/>
    </location>
</feature>
<evidence type="ECO:0000313" key="10">
    <source>
        <dbReference type="EMBL" id="KAJ8033237.1"/>
    </source>
</evidence>
<dbReference type="Pfam" id="PF01822">
    <property type="entry name" value="WSC"/>
    <property type="match status" value="1"/>
</dbReference>
<protein>
    <submittedName>
        <fullName evidence="10">CUB and sushi domain-containing protein 1</fullName>
    </submittedName>
</protein>
<dbReference type="AlphaFoldDB" id="A0A9Q1H2W4"/>
<keyword evidence="2" id="KW-0677">Repeat</keyword>
<reference evidence="10" key="1">
    <citation type="submission" date="2021-10" db="EMBL/GenBank/DDBJ databases">
        <title>Tropical sea cucumber genome reveals ecological adaptation and Cuvierian tubules defense mechanism.</title>
        <authorList>
            <person name="Chen T."/>
        </authorList>
    </citation>
    <scope>NUCLEOTIDE SEQUENCE</scope>
    <source>
        <strain evidence="10">Nanhai2018</strain>
        <tissue evidence="10">Muscle</tissue>
    </source>
</reference>
<dbReference type="InterPro" id="IPR035976">
    <property type="entry name" value="Sushi/SCR/CCP_sf"/>
</dbReference>
<dbReference type="PROSITE" id="PS50923">
    <property type="entry name" value="SUSHI"/>
    <property type="match status" value="3"/>
</dbReference>
<feature type="disulfide bond" evidence="5">
    <location>
        <begin position="256"/>
        <end position="283"/>
    </location>
</feature>
<keyword evidence="7" id="KW-0812">Transmembrane</keyword>
<keyword evidence="4" id="KW-0325">Glycoprotein</keyword>
<dbReference type="SMART" id="SM00032">
    <property type="entry name" value="CCP"/>
    <property type="match status" value="3"/>
</dbReference>
<organism evidence="10 11">
    <name type="scientific">Holothuria leucospilota</name>
    <name type="common">Black long sea cucumber</name>
    <name type="synonym">Mertensiothuria leucospilota</name>
    <dbReference type="NCBI Taxonomy" id="206669"/>
    <lineage>
        <taxon>Eukaryota</taxon>
        <taxon>Metazoa</taxon>
        <taxon>Echinodermata</taxon>
        <taxon>Eleutherozoa</taxon>
        <taxon>Echinozoa</taxon>
        <taxon>Holothuroidea</taxon>
        <taxon>Aspidochirotacea</taxon>
        <taxon>Aspidochirotida</taxon>
        <taxon>Holothuriidae</taxon>
        <taxon>Holothuria</taxon>
    </lineage>
</organism>
<comment type="caution">
    <text evidence="5">Lacks conserved residue(s) required for the propagation of feature annotation.</text>
</comment>
<dbReference type="PANTHER" id="PTHR19325:SF560">
    <property type="entry name" value="SUSHI, VON WILLEBRAND FACTOR TYPE A, EGF AND PENTRAXIN DOMAIN-CONTAINING PROTEIN 1"/>
    <property type="match status" value="1"/>
</dbReference>
<sequence length="649" mass="69969">MMDALTFISTTKFGFLLFILFLYPYKSVQQVPNERRYIGCFGDDFSRVLKDYTCIRGQDERCPECAGSGLNTLPGNGVACQNSAMTVDLCLAVCLERGHTYAGLQSGNECFCGNENSAYQKLGQEESECDQPCGGNTQQICGGSFYSSVYDLRKSCVIESLDPYLIPSMGIDYNGVSVVFNENDSLTFTCQTGYTLQGQRSATCQGEGSFSPALPTCQPPAVLSDVTCPTLSAPPDGSITPLQPIFRQGESAGFSCRPGFDLVGSDELICGVTGEWNADTPNCTESFCLLPPTVTNANWLLLGETRKVGDSVVVSVGVSALYSCLSGFTSSEPTSGMVCGEDSTWTLRGAPLNCVKDDGSNPGNLPVDEGGGGNNINQTAGVPALLWILIVIVIICLIIFLAGCIIMRTGSSSGPRDYKQRDPYISDGIVVTREGDPGKNQGPNNTAFIVPPPGRHHDPDVGIPAENYSSRATSIASGTLRDNQGFNLTPTEADKYIDSLFDIDGLEENGNPHSDDVIGPYHPTMGGFSAPPPRHPSPHHHPEGDDYPPPPPDPHYHDLERQRLDTPPQQSIYGDEMDLPAHSGPSRSSARSMYLPPAHDYPSVSDPQNTPSPSPSEDKSTQNPEKYFLDEVDEFFDGVNQKIDNCMMQ</sequence>
<keyword evidence="7" id="KW-0472">Membrane</keyword>
<evidence type="ECO:0000256" key="4">
    <source>
        <dbReference type="ARBA" id="ARBA00023180"/>
    </source>
</evidence>
<dbReference type="PANTHER" id="PTHR19325">
    <property type="entry name" value="COMPLEMENT COMPONENT-RELATED SUSHI DOMAIN-CONTAINING"/>
    <property type="match status" value="1"/>
</dbReference>
<feature type="domain" description="Sushi" evidence="8">
    <location>
        <begin position="286"/>
        <end position="356"/>
    </location>
</feature>
<evidence type="ECO:0000256" key="3">
    <source>
        <dbReference type="ARBA" id="ARBA00023157"/>
    </source>
</evidence>
<feature type="transmembrane region" description="Helical" evidence="7">
    <location>
        <begin position="384"/>
        <end position="406"/>
    </location>
</feature>
<keyword evidence="11" id="KW-1185">Reference proteome</keyword>
<accession>A0A9Q1H2W4</accession>
<feature type="transmembrane region" description="Helical" evidence="7">
    <location>
        <begin position="7"/>
        <end position="25"/>
    </location>
</feature>
<dbReference type="OrthoDB" id="10070993at2759"/>
<evidence type="ECO:0000256" key="1">
    <source>
        <dbReference type="ARBA" id="ARBA00022659"/>
    </source>
</evidence>
<dbReference type="InterPro" id="IPR000436">
    <property type="entry name" value="Sushi_SCR_CCP_dom"/>
</dbReference>
<evidence type="ECO:0000256" key="6">
    <source>
        <dbReference type="SAM" id="MobiDB-lite"/>
    </source>
</evidence>
<keyword evidence="1 5" id="KW-0768">Sushi</keyword>
<dbReference type="PROSITE" id="PS51212">
    <property type="entry name" value="WSC"/>
    <property type="match status" value="1"/>
</dbReference>
<feature type="domain" description="Sushi" evidence="8">
    <location>
        <begin position="226"/>
        <end position="285"/>
    </location>
</feature>
<keyword evidence="3 5" id="KW-1015">Disulfide bond</keyword>
<proteinExistence type="predicted"/>
<dbReference type="SUPFAM" id="SSF57535">
    <property type="entry name" value="Complement control module/SCR domain"/>
    <property type="match status" value="2"/>
</dbReference>
<gene>
    <name evidence="10" type="ORF">HOLleu_23410</name>
</gene>
<keyword evidence="7" id="KW-1133">Transmembrane helix</keyword>